<evidence type="ECO:0000313" key="2">
    <source>
        <dbReference type="Proteomes" id="UP000199370"/>
    </source>
</evidence>
<dbReference type="AlphaFoldDB" id="A0A1G9V0V6"/>
<gene>
    <name evidence="1" type="ORF">SAMN05192554_105127</name>
</gene>
<keyword evidence="2" id="KW-1185">Reference proteome</keyword>
<reference evidence="1 2" key="1">
    <citation type="submission" date="2016-10" db="EMBL/GenBank/DDBJ databases">
        <authorList>
            <person name="de Groot N.N."/>
        </authorList>
    </citation>
    <scope>NUCLEOTIDE SEQUENCE [LARGE SCALE GENOMIC DNA]</scope>
    <source>
        <strain evidence="2">EB21,IBRC-M 10013,KCTC 4048</strain>
    </source>
</reference>
<dbReference type="PROSITE" id="PS51257">
    <property type="entry name" value="PROKAR_LIPOPROTEIN"/>
    <property type="match status" value="1"/>
</dbReference>
<organism evidence="1 2">
    <name type="scientific">Haloarchaeobius iranensis</name>
    <dbReference type="NCBI Taxonomy" id="996166"/>
    <lineage>
        <taxon>Archaea</taxon>
        <taxon>Methanobacteriati</taxon>
        <taxon>Methanobacteriota</taxon>
        <taxon>Stenosarchaea group</taxon>
        <taxon>Halobacteria</taxon>
        <taxon>Halobacteriales</taxon>
        <taxon>Halorubellaceae</taxon>
        <taxon>Haloarchaeobius</taxon>
    </lineage>
</organism>
<dbReference type="Proteomes" id="UP000199370">
    <property type="component" value="Unassembled WGS sequence"/>
</dbReference>
<dbReference type="RefSeq" id="WP_089732129.1">
    <property type="nucleotide sequence ID" value="NZ_FNIA01000005.1"/>
</dbReference>
<protein>
    <submittedName>
        <fullName evidence="1">Uncharacterized protein</fullName>
    </submittedName>
</protein>
<name>A0A1G9V0V6_9EURY</name>
<dbReference type="OrthoDB" id="313543at2157"/>
<sequence length="305" mass="33597">MQRRALLSTVGSLGIGSLAGCFDGTGVGDIGTGSTRTRDPPQNYADPRFSRDRYDAVARYEIGHVDGDAFPGQDIDQDVPIDWVVWNHADTARDLRVRVTTGWDERDLGVHSFEPWEYVWLRFPVPMEYALLVDGDGRRLHESRFAHREFDCNAKGRVVRVHDDWSVDMTRGSTLAGCPGVSVTNVAVDRSEGDCADSSAHRARIEYGGTEVAVDGRFFTPDPCHSVEVVESTYREDEDLFRVVLDAIEDDGACADCVGAVDYELTAGFEYSFPGHVAVVHRESDGDTEVARATWNADVDLGGSD</sequence>
<proteinExistence type="predicted"/>
<accession>A0A1G9V0V6</accession>
<dbReference type="EMBL" id="FNIA01000005">
    <property type="protein sequence ID" value="SDM65842.1"/>
    <property type="molecule type" value="Genomic_DNA"/>
</dbReference>
<evidence type="ECO:0000313" key="1">
    <source>
        <dbReference type="EMBL" id="SDM65842.1"/>
    </source>
</evidence>